<evidence type="ECO:0000256" key="1">
    <source>
        <dbReference type="SAM" id="MobiDB-lite"/>
    </source>
</evidence>
<feature type="compositionally biased region" description="Basic and acidic residues" evidence="1">
    <location>
        <begin position="395"/>
        <end position="432"/>
    </location>
</feature>
<reference evidence="2" key="1">
    <citation type="journal article" date="2020" name="bioRxiv">
        <title>Comparative genomics of Chlamydomonas.</title>
        <authorList>
            <person name="Craig R.J."/>
            <person name="Hasan A.R."/>
            <person name="Ness R.W."/>
            <person name="Keightley P.D."/>
        </authorList>
    </citation>
    <scope>NUCLEOTIDE SEQUENCE</scope>
    <source>
        <strain evidence="2">SAG 7.73</strain>
    </source>
</reference>
<dbReference type="InterPro" id="IPR052980">
    <property type="entry name" value="Crinkler_effector"/>
</dbReference>
<dbReference type="AlphaFoldDB" id="A0A835W778"/>
<name>A0A835W778_CHLIN</name>
<organism evidence="2 3">
    <name type="scientific">Chlamydomonas incerta</name>
    <dbReference type="NCBI Taxonomy" id="51695"/>
    <lineage>
        <taxon>Eukaryota</taxon>
        <taxon>Viridiplantae</taxon>
        <taxon>Chlorophyta</taxon>
        <taxon>core chlorophytes</taxon>
        <taxon>Chlorophyceae</taxon>
        <taxon>CS clade</taxon>
        <taxon>Chlamydomonadales</taxon>
        <taxon>Chlamydomonadaceae</taxon>
        <taxon>Chlamydomonas</taxon>
    </lineage>
</organism>
<protein>
    <submittedName>
        <fullName evidence="2">Uncharacterized protein</fullName>
    </submittedName>
</protein>
<sequence length="432" mass="47145">MRALCSKAVPAPGKVLRLEGAGFVPDADLGGVYIRDCYKRLADVILTTPQKKFILGRLLQRPSPPPFIIWQHAFYSSSRAFCYNTKTGGTLCGEVSSFMAELMNPDTCKLGLPVSKAFVKKCFEYVGGVARYSLLQSGAAPDVAAQDMGPEASHRVIHIMTDESCSVRQLVFASRWVAERFMANAAVEDEQGLVSLLHGSTGTFRGLVHEVWMHRTLPKGGEFTIAPVKLTGDTMKLVREADCTLKLPPCKEAVFEEVVELAGERCAEGVYYKPASARFPLVDSLLRVGGVVNLFQMTVRLNKPVDFAALEGLLGDLGLTPQQETRLIFVVPEDIYPDFKLNVKTGGSRQKKASPTAPALGSAPAAVPALGPAPALVTRPKLCIMRAQRAQAAARRREGTARRREGTARRAAEKEREEREGQEEQEKDEAAN</sequence>
<accession>A0A835W778</accession>
<evidence type="ECO:0000313" key="2">
    <source>
        <dbReference type="EMBL" id="KAG2439933.1"/>
    </source>
</evidence>
<dbReference type="PANTHER" id="PTHR33129:SF1">
    <property type="entry name" value="ATP-BINDING PROTEIN"/>
    <property type="match status" value="1"/>
</dbReference>
<feature type="compositionally biased region" description="Low complexity" evidence="1">
    <location>
        <begin position="353"/>
        <end position="369"/>
    </location>
</feature>
<feature type="region of interest" description="Disordered" evidence="1">
    <location>
        <begin position="345"/>
        <end position="369"/>
    </location>
</feature>
<comment type="caution">
    <text evidence="2">The sequence shown here is derived from an EMBL/GenBank/DDBJ whole genome shotgun (WGS) entry which is preliminary data.</text>
</comment>
<feature type="region of interest" description="Disordered" evidence="1">
    <location>
        <begin position="388"/>
        <end position="432"/>
    </location>
</feature>
<gene>
    <name evidence="2" type="ORF">HXX76_004052</name>
</gene>
<proteinExistence type="predicted"/>
<dbReference type="Proteomes" id="UP000650467">
    <property type="component" value="Unassembled WGS sequence"/>
</dbReference>
<dbReference type="EMBL" id="JAEHOC010000007">
    <property type="protein sequence ID" value="KAG2439933.1"/>
    <property type="molecule type" value="Genomic_DNA"/>
</dbReference>
<keyword evidence="3" id="KW-1185">Reference proteome</keyword>
<evidence type="ECO:0000313" key="3">
    <source>
        <dbReference type="Proteomes" id="UP000650467"/>
    </source>
</evidence>
<dbReference type="PANTHER" id="PTHR33129">
    <property type="entry name" value="PROTEIN KINASE DOMAIN-CONTAINING PROTEIN-RELATED"/>
    <property type="match status" value="1"/>
</dbReference>
<dbReference type="OrthoDB" id="544992at2759"/>